<name>A0A0R1WG08_9LACO</name>
<proteinExistence type="predicted"/>
<dbReference type="Proteomes" id="UP000051302">
    <property type="component" value="Unassembled WGS sequence"/>
</dbReference>
<reference evidence="1 2" key="1">
    <citation type="journal article" date="2015" name="Genome Announc.">
        <title>Expanding the biotechnology potential of lactobacilli through comparative genomics of 213 strains and associated genera.</title>
        <authorList>
            <person name="Sun Z."/>
            <person name="Harris H.M."/>
            <person name="McCann A."/>
            <person name="Guo C."/>
            <person name="Argimon S."/>
            <person name="Zhang W."/>
            <person name="Yang X."/>
            <person name="Jeffery I.B."/>
            <person name="Cooney J.C."/>
            <person name="Kagawa T.F."/>
            <person name="Liu W."/>
            <person name="Song Y."/>
            <person name="Salvetti E."/>
            <person name="Wrobel A."/>
            <person name="Rasinkangas P."/>
            <person name="Parkhill J."/>
            <person name="Rea M.C."/>
            <person name="O'Sullivan O."/>
            <person name="Ritari J."/>
            <person name="Douillard F.P."/>
            <person name="Paul Ross R."/>
            <person name="Yang R."/>
            <person name="Briner A.E."/>
            <person name="Felis G.E."/>
            <person name="de Vos W.M."/>
            <person name="Barrangou R."/>
            <person name="Klaenhammer T.R."/>
            <person name="Caufield P.W."/>
            <person name="Cui Y."/>
            <person name="Zhang H."/>
            <person name="O'Toole P.W."/>
        </authorList>
    </citation>
    <scope>NUCLEOTIDE SEQUENCE [LARGE SCALE GENOMIC DNA]</scope>
    <source>
        <strain evidence="1 2">DSM 16982</strain>
    </source>
</reference>
<evidence type="ECO:0000313" key="1">
    <source>
        <dbReference type="EMBL" id="KRM16525.1"/>
    </source>
</evidence>
<dbReference type="AlphaFoldDB" id="A0A0R1WG08"/>
<evidence type="ECO:0000313" key="2">
    <source>
        <dbReference type="Proteomes" id="UP000051302"/>
    </source>
</evidence>
<dbReference type="PATRIC" id="fig|1423774.3.peg.547"/>
<organism evidence="1 2">
    <name type="scientific">Companilactobacillus nantensis DSM 16982</name>
    <dbReference type="NCBI Taxonomy" id="1423774"/>
    <lineage>
        <taxon>Bacteria</taxon>
        <taxon>Bacillati</taxon>
        <taxon>Bacillota</taxon>
        <taxon>Bacilli</taxon>
        <taxon>Lactobacillales</taxon>
        <taxon>Lactobacillaceae</taxon>
        <taxon>Companilactobacillus</taxon>
    </lineage>
</organism>
<evidence type="ECO:0008006" key="3">
    <source>
        <dbReference type="Google" id="ProtNLM"/>
    </source>
</evidence>
<keyword evidence="2" id="KW-1185">Reference proteome</keyword>
<gene>
    <name evidence="1" type="ORF">FD31_GL000533</name>
</gene>
<comment type="caution">
    <text evidence="1">The sequence shown here is derived from an EMBL/GenBank/DDBJ whole genome shotgun (WGS) entry which is preliminary data.</text>
</comment>
<dbReference type="EMBL" id="AZFV01000014">
    <property type="protein sequence ID" value="KRM16525.1"/>
    <property type="molecule type" value="Genomic_DNA"/>
</dbReference>
<accession>A0A0R1WG08</accession>
<protein>
    <recommendedName>
        <fullName evidence="3">Bacteriocin immunity protein</fullName>
    </recommendedName>
</protein>
<dbReference type="RefSeq" id="WP_057892108.1">
    <property type="nucleotide sequence ID" value="NZ_AZFV01000014.1"/>
</dbReference>
<sequence length="110" mass="12724">MNSKKKTEFIEKINHFLEQLDKSIAKDDTLVKPEIQKAYKMINQPEKVSQQYNQVHDAIADMNIAFQNLAVSKKYHFSSEQNELINELKTLSRRSLKDSFIGVINGAVMH</sequence>